<organism evidence="5 6">
    <name type="scientific">Dyella mobilis</name>
    <dbReference type="NCBI Taxonomy" id="1849582"/>
    <lineage>
        <taxon>Bacteria</taxon>
        <taxon>Pseudomonadati</taxon>
        <taxon>Pseudomonadota</taxon>
        <taxon>Gammaproteobacteria</taxon>
        <taxon>Lysobacterales</taxon>
        <taxon>Rhodanobacteraceae</taxon>
        <taxon>Dyella</taxon>
    </lineage>
</organism>
<keyword evidence="6" id="KW-1185">Reference proteome</keyword>
<gene>
    <name evidence="5" type="ORF">ISS99_14845</name>
</gene>
<dbReference type="PROSITE" id="PS50995">
    <property type="entry name" value="HTH_MARR_2"/>
    <property type="match status" value="1"/>
</dbReference>
<dbReference type="Gene3D" id="1.10.10.10">
    <property type="entry name" value="Winged helix-like DNA-binding domain superfamily/Winged helix DNA-binding domain"/>
    <property type="match status" value="1"/>
</dbReference>
<dbReference type="SUPFAM" id="SSF46785">
    <property type="entry name" value="Winged helix' DNA-binding domain"/>
    <property type="match status" value="1"/>
</dbReference>
<dbReference type="RefSeq" id="WP_204632364.1">
    <property type="nucleotide sequence ID" value="NZ_BSOC01000002.1"/>
</dbReference>
<sequence>MSLIDHLKRLDEGFDGIRKAIPELPEDAKLCRVLLLLSERMHAEFEYKLRPYKLNDSEFRTLVMLFARPDGSSTPGELCVFTSQGATNMTRIANALVKRGLITRGPSAADRRQVVMQITAAGRRFVQKMLPGMFPRLQLIFAGFSQTDKRNLGRLLRKLAHNLSHLEYEAGDPP</sequence>
<dbReference type="InterPro" id="IPR036390">
    <property type="entry name" value="WH_DNA-bd_sf"/>
</dbReference>
<dbReference type="PANTHER" id="PTHR33164">
    <property type="entry name" value="TRANSCRIPTIONAL REGULATOR, MARR FAMILY"/>
    <property type="match status" value="1"/>
</dbReference>
<dbReference type="PROSITE" id="PS01117">
    <property type="entry name" value="HTH_MARR_1"/>
    <property type="match status" value="1"/>
</dbReference>
<dbReference type="Proteomes" id="UP001430193">
    <property type="component" value="Unassembled WGS sequence"/>
</dbReference>
<dbReference type="InterPro" id="IPR036388">
    <property type="entry name" value="WH-like_DNA-bd_sf"/>
</dbReference>
<dbReference type="InterPro" id="IPR039422">
    <property type="entry name" value="MarR/SlyA-like"/>
</dbReference>
<dbReference type="InterPro" id="IPR023187">
    <property type="entry name" value="Tscrpt_reg_MarR-type_CS"/>
</dbReference>
<proteinExistence type="predicted"/>
<keyword evidence="2" id="KW-0238">DNA-binding</keyword>
<accession>A0ABS2KIS1</accession>
<feature type="domain" description="HTH marR-type" evidence="4">
    <location>
        <begin position="27"/>
        <end position="161"/>
    </location>
</feature>
<evidence type="ECO:0000256" key="2">
    <source>
        <dbReference type="ARBA" id="ARBA00023125"/>
    </source>
</evidence>
<dbReference type="Pfam" id="PF12802">
    <property type="entry name" value="MarR_2"/>
    <property type="match status" value="1"/>
</dbReference>
<dbReference type="SMART" id="SM00347">
    <property type="entry name" value="HTH_MARR"/>
    <property type="match status" value="1"/>
</dbReference>
<evidence type="ECO:0000256" key="1">
    <source>
        <dbReference type="ARBA" id="ARBA00023015"/>
    </source>
</evidence>
<keyword evidence="1" id="KW-0805">Transcription regulation</keyword>
<comment type="caution">
    <text evidence="5">The sequence shown here is derived from an EMBL/GenBank/DDBJ whole genome shotgun (WGS) entry which is preliminary data.</text>
</comment>
<evidence type="ECO:0000256" key="3">
    <source>
        <dbReference type="ARBA" id="ARBA00023163"/>
    </source>
</evidence>
<reference evidence="5" key="1">
    <citation type="submission" date="2020-10" db="EMBL/GenBank/DDBJ databases">
        <title>Phylogeny of dyella-like bacteria.</title>
        <authorList>
            <person name="Fu J."/>
        </authorList>
    </citation>
    <scope>NUCLEOTIDE SEQUENCE</scope>
    <source>
        <strain evidence="5">DHON07</strain>
    </source>
</reference>
<dbReference type="PRINTS" id="PR00598">
    <property type="entry name" value="HTHMARR"/>
</dbReference>
<keyword evidence="3" id="KW-0804">Transcription</keyword>
<dbReference type="InterPro" id="IPR000835">
    <property type="entry name" value="HTH_MarR-typ"/>
</dbReference>
<name>A0ABS2KIS1_9GAMM</name>
<evidence type="ECO:0000313" key="5">
    <source>
        <dbReference type="EMBL" id="MBM7130813.1"/>
    </source>
</evidence>
<protein>
    <submittedName>
        <fullName evidence="5">MarR family transcriptional regulator</fullName>
    </submittedName>
</protein>
<evidence type="ECO:0000313" key="6">
    <source>
        <dbReference type="Proteomes" id="UP001430193"/>
    </source>
</evidence>
<dbReference type="EMBL" id="JADIKF010000039">
    <property type="protein sequence ID" value="MBM7130813.1"/>
    <property type="molecule type" value="Genomic_DNA"/>
</dbReference>
<evidence type="ECO:0000259" key="4">
    <source>
        <dbReference type="PROSITE" id="PS50995"/>
    </source>
</evidence>
<dbReference type="PANTHER" id="PTHR33164:SF43">
    <property type="entry name" value="HTH-TYPE TRANSCRIPTIONAL REPRESSOR YETL"/>
    <property type="match status" value="1"/>
</dbReference>